<protein>
    <submittedName>
        <fullName evidence="1">Uncharacterized protein</fullName>
    </submittedName>
</protein>
<proteinExistence type="predicted"/>
<organism evidence="1 2">
    <name type="scientific">Nelumbo nucifera</name>
    <name type="common">Sacred lotus</name>
    <dbReference type="NCBI Taxonomy" id="4432"/>
    <lineage>
        <taxon>Eukaryota</taxon>
        <taxon>Viridiplantae</taxon>
        <taxon>Streptophyta</taxon>
        <taxon>Embryophyta</taxon>
        <taxon>Tracheophyta</taxon>
        <taxon>Spermatophyta</taxon>
        <taxon>Magnoliopsida</taxon>
        <taxon>Proteales</taxon>
        <taxon>Nelumbonaceae</taxon>
        <taxon>Nelumbo</taxon>
    </lineage>
</organism>
<comment type="caution">
    <text evidence="1">The sequence shown here is derived from an EMBL/GenBank/DDBJ whole genome shotgun (WGS) entry which is preliminary data.</text>
</comment>
<name>A0A822XLC9_NELNU</name>
<evidence type="ECO:0000313" key="1">
    <source>
        <dbReference type="EMBL" id="DAD19971.1"/>
    </source>
</evidence>
<gene>
    <name evidence="1" type="ORF">HUJ06_021434</name>
</gene>
<sequence length="78" mass="8661">MLTGMLEVAYRSKFFHLKLVTQKTQIVYQLKIFDGQGFSLPISSHLSKLSAFIPSVSVNSSLLLSVNCNLQSPEEEGN</sequence>
<dbReference type="Proteomes" id="UP000607653">
    <property type="component" value="Unassembled WGS sequence"/>
</dbReference>
<dbReference type="EMBL" id="DUZY01000001">
    <property type="protein sequence ID" value="DAD19971.1"/>
    <property type="molecule type" value="Genomic_DNA"/>
</dbReference>
<accession>A0A822XLC9</accession>
<dbReference type="AlphaFoldDB" id="A0A822XLC9"/>
<reference evidence="1 2" key="1">
    <citation type="journal article" date="2020" name="Mol. Biol. Evol.">
        <title>Distinct Expression and Methylation Patterns for Genes with Different Fates following a Single Whole-Genome Duplication in Flowering Plants.</title>
        <authorList>
            <person name="Shi T."/>
            <person name="Rahmani R.S."/>
            <person name="Gugger P.F."/>
            <person name="Wang M."/>
            <person name="Li H."/>
            <person name="Zhang Y."/>
            <person name="Li Z."/>
            <person name="Wang Q."/>
            <person name="Van de Peer Y."/>
            <person name="Marchal K."/>
            <person name="Chen J."/>
        </authorList>
    </citation>
    <scope>NUCLEOTIDE SEQUENCE [LARGE SCALE GENOMIC DNA]</scope>
    <source>
        <tissue evidence="1">Leaf</tissue>
    </source>
</reference>
<evidence type="ECO:0000313" key="2">
    <source>
        <dbReference type="Proteomes" id="UP000607653"/>
    </source>
</evidence>
<keyword evidence="2" id="KW-1185">Reference proteome</keyword>